<organism evidence="1 2">
    <name type="scientific">Paenibacillus odorifer</name>
    <dbReference type="NCBI Taxonomy" id="189426"/>
    <lineage>
        <taxon>Bacteria</taxon>
        <taxon>Bacillati</taxon>
        <taxon>Bacillota</taxon>
        <taxon>Bacilli</taxon>
        <taxon>Bacillales</taxon>
        <taxon>Paenibacillaceae</taxon>
        <taxon>Paenibacillus</taxon>
    </lineage>
</organism>
<comment type="caution">
    <text evidence="1">The sequence shown here is derived from an EMBL/GenBank/DDBJ whole genome shotgun (WGS) entry which is preliminary data.</text>
</comment>
<name>A0AB36J5I6_9BACL</name>
<dbReference type="AlphaFoldDB" id="A0AB36J5I6"/>
<evidence type="ECO:0000313" key="2">
    <source>
        <dbReference type="Proteomes" id="UP000187323"/>
    </source>
</evidence>
<accession>A0AB36J5I6</accession>
<gene>
    <name evidence="1" type="ORF">BSK47_30780</name>
</gene>
<dbReference type="Proteomes" id="UP000187323">
    <property type="component" value="Unassembled WGS sequence"/>
</dbReference>
<sequence length="79" mass="8833">MTDTTSMFIGDWEIESFLPGSVIFHSPKDNEVLLLSRSSQILARVVLKEDNAVILKTEVEINIPVSGGKLIQFLHNNVH</sequence>
<dbReference type="RefSeq" id="WP_076138850.1">
    <property type="nucleotide sequence ID" value="NZ_MKQL01000006.1"/>
</dbReference>
<evidence type="ECO:0008006" key="3">
    <source>
        <dbReference type="Google" id="ProtNLM"/>
    </source>
</evidence>
<proteinExistence type="predicted"/>
<dbReference type="EMBL" id="MPTO01000048">
    <property type="protein sequence ID" value="OME10413.1"/>
    <property type="molecule type" value="Genomic_DNA"/>
</dbReference>
<protein>
    <recommendedName>
        <fullName evidence="3">Lipocalin-like domain-containing protein</fullName>
    </recommendedName>
</protein>
<evidence type="ECO:0000313" key="1">
    <source>
        <dbReference type="EMBL" id="OME10413.1"/>
    </source>
</evidence>
<reference evidence="1 2" key="1">
    <citation type="submission" date="2016-10" db="EMBL/GenBank/DDBJ databases">
        <title>Paenibacillus species isolates.</title>
        <authorList>
            <person name="Beno S.M."/>
        </authorList>
    </citation>
    <scope>NUCLEOTIDE SEQUENCE [LARGE SCALE GENOMIC DNA]</scope>
    <source>
        <strain evidence="1 2">FSL H7-0918</strain>
    </source>
</reference>